<reference evidence="8" key="2">
    <citation type="journal article" date="2016" name="Sci. Rep.">
        <title>Dictyocaulus viviparus genome, variome and transcriptome elucidate lungworm biology and support future intervention.</title>
        <authorList>
            <person name="McNulty S.N."/>
            <person name="Strube C."/>
            <person name="Rosa B.A."/>
            <person name="Martin J.C."/>
            <person name="Tyagi R."/>
            <person name="Choi Y.J."/>
            <person name="Wang Q."/>
            <person name="Hallsworth Pepin K."/>
            <person name="Zhang X."/>
            <person name="Ozersky P."/>
            <person name="Wilson R.K."/>
            <person name="Sternberg P.W."/>
            <person name="Gasser R.B."/>
            <person name="Mitreva M."/>
        </authorList>
    </citation>
    <scope>NUCLEOTIDE SEQUENCE [LARGE SCALE GENOMIC DNA]</scope>
    <source>
        <strain evidence="8">HannoverDv2000</strain>
    </source>
</reference>
<dbReference type="GO" id="GO:0016757">
    <property type="term" value="F:glycosyltransferase activity"/>
    <property type="evidence" value="ECO:0007669"/>
    <property type="project" value="UniProtKB-UniRule"/>
</dbReference>
<keyword evidence="4 6" id="KW-0808">Transferase</keyword>
<reference evidence="7 8" key="1">
    <citation type="submission" date="2013-11" db="EMBL/GenBank/DDBJ databases">
        <title>Draft genome of the bovine lungworm Dictyocaulus viviparus.</title>
        <authorList>
            <person name="Mitreva M."/>
        </authorList>
    </citation>
    <scope>NUCLEOTIDE SEQUENCE [LARGE SCALE GENOMIC DNA]</scope>
    <source>
        <strain evidence="7 8">HannoverDv2000</strain>
    </source>
</reference>
<keyword evidence="8" id="KW-1185">Reference proteome</keyword>
<comment type="subcellular location">
    <subcellularLocation>
        <location evidence="1">Membrane</location>
        <topology evidence="1">Single-pass membrane protein</topology>
    </subcellularLocation>
</comment>
<accession>A0A0D8XL53</accession>
<dbReference type="InterPro" id="IPR008166">
    <property type="entry name" value="Glyco_transf_92"/>
</dbReference>
<dbReference type="AlphaFoldDB" id="A0A0D8XL53"/>
<protein>
    <recommendedName>
        <fullName evidence="6">Glycosyltransferase family 92 protein</fullName>
        <ecNumber evidence="6">2.4.1.-</ecNumber>
    </recommendedName>
</protein>
<dbReference type="EC" id="2.4.1.-" evidence="6"/>
<name>A0A0D8XL53_DICVI</name>
<evidence type="ECO:0000256" key="6">
    <source>
        <dbReference type="RuleBase" id="RU366017"/>
    </source>
</evidence>
<evidence type="ECO:0000256" key="4">
    <source>
        <dbReference type="ARBA" id="ARBA00022679"/>
    </source>
</evidence>
<gene>
    <name evidence="7" type="ORF">DICVIV_08704</name>
</gene>
<evidence type="ECO:0000256" key="2">
    <source>
        <dbReference type="ARBA" id="ARBA00007647"/>
    </source>
</evidence>
<evidence type="ECO:0000313" key="7">
    <source>
        <dbReference type="EMBL" id="KJH45250.1"/>
    </source>
</evidence>
<keyword evidence="3 6" id="KW-0328">Glycosyltransferase</keyword>
<comment type="similarity">
    <text evidence="2 6">Belongs to the glycosyltransferase 92 family.</text>
</comment>
<proteinExistence type="inferred from homology"/>
<dbReference type="GO" id="GO:0016020">
    <property type="term" value="C:membrane"/>
    <property type="evidence" value="ECO:0007669"/>
    <property type="project" value="UniProtKB-SubCell"/>
</dbReference>
<organism evidence="7 8">
    <name type="scientific">Dictyocaulus viviparus</name>
    <name type="common">Bovine lungworm</name>
    <dbReference type="NCBI Taxonomy" id="29172"/>
    <lineage>
        <taxon>Eukaryota</taxon>
        <taxon>Metazoa</taxon>
        <taxon>Ecdysozoa</taxon>
        <taxon>Nematoda</taxon>
        <taxon>Chromadorea</taxon>
        <taxon>Rhabditida</taxon>
        <taxon>Rhabditina</taxon>
        <taxon>Rhabditomorpha</taxon>
        <taxon>Strongyloidea</taxon>
        <taxon>Metastrongylidae</taxon>
        <taxon>Dictyocaulus</taxon>
    </lineage>
</organism>
<sequence length="175" mass="20466">MASNVLNITSAHFSGLPIIRKKSYQDFLCVVKNLHFLYVKRWQVLCEMEDVFYKRRLFCRIFDEQMHELLPAFQSLVFPEFTVRCPAKDHARFVALSLNPDEKITIEDMHLVEKPGKGSKTFFSVCLAPLWGSSPKWLLIIEFIEYYRLQSRAQNTSMFTSTIVIIAVRKYCKAT</sequence>
<dbReference type="OrthoDB" id="5849533at2759"/>
<evidence type="ECO:0000256" key="5">
    <source>
        <dbReference type="ARBA" id="ARBA00023136"/>
    </source>
</evidence>
<evidence type="ECO:0000256" key="1">
    <source>
        <dbReference type="ARBA" id="ARBA00004167"/>
    </source>
</evidence>
<dbReference type="EMBL" id="KN716418">
    <property type="protein sequence ID" value="KJH45250.1"/>
    <property type="molecule type" value="Genomic_DNA"/>
</dbReference>
<dbReference type="Proteomes" id="UP000053766">
    <property type="component" value="Unassembled WGS sequence"/>
</dbReference>
<dbReference type="Pfam" id="PF01697">
    <property type="entry name" value="Glyco_transf_92"/>
    <property type="match status" value="1"/>
</dbReference>
<evidence type="ECO:0000256" key="3">
    <source>
        <dbReference type="ARBA" id="ARBA00022676"/>
    </source>
</evidence>
<keyword evidence="5" id="KW-0472">Membrane</keyword>
<evidence type="ECO:0000313" key="8">
    <source>
        <dbReference type="Proteomes" id="UP000053766"/>
    </source>
</evidence>